<organism evidence="22 23">
    <name type="scientific">Helicobacter mustelae (strain ATCC 43772 / CCUG 25715 / CIP 103759 / LMG 18044 / NCTC 12198 / R85-136P)</name>
    <name type="common">Campylobacter mustelae</name>
    <dbReference type="NCBI Taxonomy" id="679897"/>
    <lineage>
        <taxon>Bacteria</taxon>
        <taxon>Pseudomonadati</taxon>
        <taxon>Campylobacterota</taxon>
        <taxon>Epsilonproteobacteria</taxon>
        <taxon>Campylobacterales</taxon>
        <taxon>Helicobacteraceae</taxon>
        <taxon>Helicobacter</taxon>
    </lineage>
</organism>
<feature type="binding site" evidence="18">
    <location>
        <position position="266"/>
    </location>
    <ligand>
        <name>thiamine diphosphate</name>
        <dbReference type="ChEBI" id="CHEBI:58937"/>
    </ligand>
</feature>
<evidence type="ECO:0000256" key="3">
    <source>
        <dbReference type="ARBA" id="ARBA00001941"/>
    </source>
</evidence>
<feature type="binding site" evidence="17">
    <location>
        <position position="377"/>
    </location>
    <ligand>
        <name>substrate</name>
    </ligand>
</feature>
<dbReference type="CDD" id="cd02012">
    <property type="entry name" value="TPP_TK"/>
    <property type="match status" value="1"/>
</dbReference>
<dbReference type="NCBIfam" id="TIGR00232">
    <property type="entry name" value="tktlase_bact"/>
    <property type="match status" value="1"/>
</dbReference>
<comment type="subunit">
    <text evidence="6">Homodimer.</text>
</comment>
<evidence type="ECO:0000256" key="14">
    <source>
        <dbReference type="ARBA" id="ARBA00049473"/>
    </source>
</evidence>
<feature type="binding site" evidence="17">
    <location>
        <position position="266"/>
    </location>
    <ligand>
        <name>substrate</name>
    </ligand>
</feature>
<dbReference type="EMBL" id="FN555004">
    <property type="protein sequence ID" value="CBG39831.1"/>
    <property type="molecule type" value="Genomic_DNA"/>
</dbReference>
<dbReference type="InterPro" id="IPR009014">
    <property type="entry name" value="Transketo_C/PFOR_II"/>
</dbReference>
<evidence type="ECO:0000256" key="19">
    <source>
        <dbReference type="PIRSR" id="PIRSR605478-4"/>
    </source>
</evidence>
<dbReference type="Pfam" id="PF02779">
    <property type="entry name" value="Transket_pyr"/>
    <property type="match status" value="1"/>
</dbReference>
<evidence type="ECO:0000256" key="2">
    <source>
        <dbReference type="ARBA" id="ARBA00001936"/>
    </source>
</evidence>
<dbReference type="SUPFAM" id="SSF52922">
    <property type="entry name" value="TK C-terminal domain-like"/>
    <property type="match status" value="1"/>
</dbReference>
<evidence type="ECO:0000256" key="12">
    <source>
        <dbReference type="ARBA" id="ARBA00022842"/>
    </source>
</evidence>
<feature type="binding site" evidence="17">
    <location>
        <position position="32"/>
    </location>
    <ligand>
        <name>substrate</name>
    </ligand>
</feature>
<dbReference type="FunFam" id="3.40.50.970:FF:000045">
    <property type="entry name" value="Transketolase"/>
    <property type="match status" value="1"/>
</dbReference>
<evidence type="ECO:0000259" key="21">
    <source>
        <dbReference type="SMART" id="SM00861"/>
    </source>
</evidence>
<feature type="binding site" evidence="17">
    <location>
        <position position="450"/>
    </location>
    <ligand>
        <name>substrate</name>
    </ligand>
</feature>
<dbReference type="InterPro" id="IPR005474">
    <property type="entry name" value="Transketolase_N"/>
</dbReference>
<dbReference type="SUPFAM" id="SSF52518">
    <property type="entry name" value="Thiamin diphosphate-binding fold (THDP-binding)"/>
    <property type="match status" value="2"/>
</dbReference>
<evidence type="ECO:0000256" key="6">
    <source>
        <dbReference type="ARBA" id="ARBA00011738"/>
    </source>
</evidence>
<dbReference type="KEGG" id="hms:HMU05700"/>
<feature type="site" description="Important for catalytic activity" evidence="20">
    <location>
        <position position="266"/>
    </location>
</feature>
<dbReference type="GO" id="GO:0004802">
    <property type="term" value="F:transketolase activity"/>
    <property type="evidence" value="ECO:0007669"/>
    <property type="project" value="UniProtKB-UniRule"/>
</dbReference>
<dbReference type="InterPro" id="IPR033247">
    <property type="entry name" value="Transketolase_fam"/>
</dbReference>
<feature type="binding site" evidence="18">
    <location>
        <position position="426"/>
    </location>
    <ligand>
        <name>thiamine diphosphate</name>
        <dbReference type="ChEBI" id="CHEBI:58937"/>
    </ligand>
</feature>
<feature type="binding site" evidence="19">
    <location>
        <position position="186"/>
    </location>
    <ligand>
        <name>Mg(2+)</name>
        <dbReference type="ChEBI" id="CHEBI:18420"/>
    </ligand>
</feature>
<dbReference type="Gene3D" id="3.40.50.970">
    <property type="match status" value="2"/>
</dbReference>
<feature type="binding site" evidence="18">
    <location>
        <position position="71"/>
    </location>
    <ligand>
        <name>thiamine diphosphate</name>
        <dbReference type="ChEBI" id="CHEBI:58937"/>
    </ligand>
</feature>
<feature type="binding site" evidence="18">
    <location>
        <position position="186"/>
    </location>
    <ligand>
        <name>thiamine diphosphate</name>
        <dbReference type="ChEBI" id="CHEBI:58937"/>
    </ligand>
</feature>
<feature type="domain" description="Transketolase-like pyrimidine-binding" evidence="21">
    <location>
        <begin position="347"/>
        <end position="513"/>
    </location>
</feature>
<accession>D3UH59</accession>
<dbReference type="STRING" id="679897.HMU05700"/>
<evidence type="ECO:0000256" key="16">
    <source>
        <dbReference type="PIRSR" id="PIRSR605478-1"/>
    </source>
</evidence>
<evidence type="ECO:0000256" key="7">
    <source>
        <dbReference type="ARBA" id="ARBA00013152"/>
    </source>
</evidence>
<keyword evidence="11" id="KW-0106">Calcium</keyword>
<evidence type="ECO:0000256" key="5">
    <source>
        <dbReference type="ARBA" id="ARBA00007131"/>
    </source>
</evidence>
<dbReference type="Pfam" id="PF22613">
    <property type="entry name" value="Transketolase_C_1"/>
    <property type="match status" value="1"/>
</dbReference>
<dbReference type="PANTHER" id="PTHR43522:SF2">
    <property type="entry name" value="TRANSKETOLASE 1-RELATED"/>
    <property type="match status" value="1"/>
</dbReference>
<feature type="site" description="Important for catalytic activity" evidence="20">
    <location>
        <position position="32"/>
    </location>
</feature>
<dbReference type="InterPro" id="IPR055152">
    <property type="entry name" value="Transketolase-like_C_2"/>
</dbReference>
<evidence type="ECO:0000256" key="18">
    <source>
        <dbReference type="PIRSR" id="PIRSR605478-3"/>
    </source>
</evidence>
<feature type="binding site" evidence="18">
    <location>
        <position position="157"/>
    </location>
    <ligand>
        <name>thiamine diphosphate</name>
        <dbReference type="ChEBI" id="CHEBI:58937"/>
    </ligand>
</feature>
<evidence type="ECO:0000256" key="11">
    <source>
        <dbReference type="ARBA" id="ARBA00022837"/>
    </source>
</evidence>
<keyword evidence="9 22" id="KW-0808">Transferase</keyword>
<dbReference type="FunFam" id="3.40.50.970:FF:000081">
    <property type="entry name" value="Transketolase"/>
    <property type="match status" value="1"/>
</dbReference>
<feature type="binding site" evidence="17">
    <location>
        <position position="350"/>
    </location>
    <ligand>
        <name>substrate</name>
    </ligand>
</feature>
<gene>
    <name evidence="22" type="primary">tkt</name>
    <name evidence="22" type="ordered locus">HMU05700</name>
</gene>
<feature type="binding site" evidence="19">
    <location>
        <position position="188"/>
    </location>
    <ligand>
        <name>Mg(2+)</name>
        <dbReference type="ChEBI" id="CHEBI:18420"/>
    </ligand>
</feature>
<dbReference type="InterPro" id="IPR005478">
    <property type="entry name" value="Transketolase_bac-like"/>
</dbReference>
<dbReference type="GO" id="GO:0006098">
    <property type="term" value="P:pentose-phosphate shunt"/>
    <property type="evidence" value="ECO:0007669"/>
    <property type="project" value="TreeGrafter"/>
</dbReference>
<reference evidence="22 23" key="1">
    <citation type="journal article" date="2010" name="BMC Genomics">
        <title>Comparative genomics and proteomics of Helicobacter mustelae, an ulcerogenic and carcinogenic gastric pathogen.</title>
        <authorList>
            <person name="O'Toole P.W."/>
            <person name="Snelling W.J."/>
            <person name="Canchaya C."/>
            <person name="Forde B.M."/>
            <person name="Hardie K.R."/>
            <person name="Josenhans C."/>
            <person name="Graham R.L.J."/>
            <person name="McMullan G."/>
            <person name="Parkhill J."/>
            <person name="Belda E."/>
            <person name="Bentley S.D."/>
        </authorList>
    </citation>
    <scope>NUCLEOTIDE SEQUENCE [LARGE SCALE GENOMIC DNA]</scope>
    <source>
        <strain evidence="23">ATCC 43772 / LMG 18044 / NCTC 12198 / 12198</strain>
    </source>
</reference>
<dbReference type="GO" id="GO:0005829">
    <property type="term" value="C:cytosol"/>
    <property type="evidence" value="ECO:0007669"/>
    <property type="project" value="TreeGrafter"/>
</dbReference>
<dbReference type="CDD" id="cd07033">
    <property type="entry name" value="TPP_PYR_DXS_TK_like"/>
    <property type="match status" value="1"/>
</dbReference>
<comment type="similarity">
    <text evidence="5">Belongs to the transketolase family.</text>
</comment>
<comment type="cofactor">
    <cofactor evidence="3">
        <name>Co(2+)</name>
        <dbReference type="ChEBI" id="CHEBI:48828"/>
    </cofactor>
</comment>
<dbReference type="Pfam" id="PF00456">
    <property type="entry name" value="Transketolase_N"/>
    <property type="match status" value="1"/>
</dbReference>
<dbReference type="EC" id="2.2.1.1" evidence="7 15"/>
<dbReference type="Proteomes" id="UP000001522">
    <property type="component" value="Chromosome"/>
</dbReference>
<evidence type="ECO:0000256" key="20">
    <source>
        <dbReference type="PIRSR" id="PIRSR605478-5"/>
    </source>
</evidence>
<protein>
    <recommendedName>
        <fullName evidence="8 15">Transketolase</fullName>
        <ecNumber evidence="7 15">2.2.1.1</ecNumber>
    </recommendedName>
</protein>
<comment type="cofactor">
    <cofactor evidence="18">
        <name>thiamine diphosphate</name>
        <dbReference type="ChEBI" id="CHEBI:58937"/>
    </cofactor>
    <text evidence="18">Binds 1 thiamine pyrophosphate per subunit. During the reaction, the substrate forms a covalent intermediate with the cofactor.</text>
</comment>
<keyword evidence="13 18" id="KW-0786">Thiamine pyrophosphate</keyword>
<proteinExistence type="inferred from homology"/>
<evidence type="ECO:0000256" key="10">
    <source>
        <dbReference type="ARBA" id="ARBA00022723"/>
    </source>
</evidence>
<dbReference type="PROSITE" id="PS00802">
    <property type="entry name" value="TRANSKETOLASE_2"/>
    <property type="match status" value="1"/>
</dbReference>
<evidence type="ECO:0000256" key="17">
    <source>
        <dbReference type="PIRSR" id="PIRSR605478-2"/>
    </source>
</evidence>
<dbReference type="SMART" id="SM00861">
    <property type="entry name" value="Transket_pyr"/>
    <property type="match status" value="1"/>
</dbReference>
<feature type="active site" description="Proton donor" evidence="16">
    <location>
        <position position="400"/>
    </location>
</feature>
<dbReference type="RefSeq" id="WP_013022915.1">
    <property type="nucleotide sequence ID" value="NC_013949.1"/>
</dbReference>
<feature type="binding site" evidence="17">
    <location>
        <position position="462"/>
    </location>
    <ligand>
        <name>substrate</name>
    </ligand>
</feature>
<keyword evidence="12 19" id="KW-0460">Magnesium</keyword>
<feature type="binding site" evidence="18">
    <location>
        <begin position="119"/>
        <end position="121"/>
    </location>
    <ligand>
        <name>thiamine diphosphate</name>
        <dbReference type="ChEBI" id="CHEBI:58937"/>
    </ligand>
</feature>
<evidence type="ECO:0000256" key="15">
    <source>
        <dbReference type="NCBIfam" id="TIGR00232"/>
    </source>
</evidence>
<comment type="cofactor">
    <cofactor evidence="2">
        <name>Mn(2+)</name>
        <dbReference type="ChEBI" id="CHEBI:29035"/>
    </cofactor>
</comment>
<evidence type="ECO:0000313" key="22">
    <source>
        <dbReference type="EMBL" id="CBG39831.1"/>
    </source>
</evidence>
<evidence type="ECO:0000256" key="8">
    <source>
        <dbReference type="ARBA" id="ARBA00016662"/>
    </source>
</evidence>
<evidence type="ECO:0000256" key="1">
    <source>
        <dbReference type="ARBA" id="ARBA00001913"/>
    </source>
</evidence>
<comment type="catalytic activity">
    <reaction evidence="14">
        <text>D-sedoheptulose 7-phosphate + D-glyceraldehyde 3-phosphate = aldehydo-D-ribose 5-phosphate + D-xylulose 5-phosphate</text>
        <dbReference type="Rhea" id="RHEA:10508"/>
        <dbReference type="ChEBI" id="CHEBI:57483"/>
        <dbReference type="ChEBI" id="CHEBI:57737"/>
        <dbReference type="ChEBI" id="CHEBI:58273"/>
        <dbReference type="ChEBI" id="CHEBI:59776"/>
        <dbReference type="EC" id="2.2.1.1"/>
    </reaction>
</comment>
<evidence type="ECO:0000256" key="13">
    <source>
        <dbReference type="ARBA" id="ARBA00023052"/>
    </source>
</evidence>
<dbReference type="AlphaFoldDB" id="D3UH59"/>
<dbReference type="HOGENOM" id="CLU_009227_0_0_7"/>
<keyword evidence="23" id="KW-1185">Reference proteome</keyword>
<dbReference type="InterPro" id="IPR029061">
    <property type="entry name" value="THDP-binding"/>
</dbReference>
<sequence>MLEKQDLVMLEKMSNTLKFLCADMVQQANSGHPGVAMGLSDVMSVLGMHLKINPKNPTWINRDRIVFSGGHASALIYALLHLWGFDVSLQDLKAFRQKNSKTPGHPEFGHTEGVEMTTGPLGQGVANAVGFALGAKYAQKHFGSAIDHKVYCICGDGDLQEGISYEASSIAGHHKLNNLILLYDSNHITIEGDTSIAISEDISLRFVSQGWEVLECDGHDFMAIDAVLKRAREGEDAQGQKKPTLIIMHTKIGKGAVGLEGSHKTHGAPLGADVIKASKEALGFDGTQSFFIPEDVLLRFRNVAEMGASANKIWQDQNQDAQKHIQAFVQRDFSKIIYPRFEKGEKIATRVSNGKILNAISEAVAGFIGGSADLSPSNNTNLNHSPSFPDGKNLHFGIREHAMGGISNGLANYGLYLPFCATFFVFSDYLSPSIRIASIMRSKVFYIFTHDSIGVGEDGATHQPIEQLSHFRAMPNLIVYRPADANENISCWKHALHYQGPCMFVLSRQNLEVCTPQNSDISQGAYVLKQTKNARITLLASGSEVSLALRSAQALESEGITTGVVSVPSLDLFLAQDKARQRDILGDGRVLAIEAARSYEWYALAEDVVMMEGFGASAKGEELFESFGFCVANILKRAKALL</sequence>
<keyword evidence="10 19" id="KW-0479">Metal-binding</keyword>
<feature type="binding site" evidence="17">
    <location>
        <position position="508"/>
    </location>
    <ligand>
        <name>substrate</name>
    </ligand>
</feature>
<evidence type="ECO:0000256" key="4">
    <source>
        <dbReference type="ARBA" id="ARBA00002931"/>
    </source>
</evidence>
<comment type="cofactor">
    <cofactor evidence="1">
        <name>Ca(2+)</name>
        <dbReference type="ChEBI" id="CHEBI:29108"/>
    </cofactor>
</comment>
<dbReference type="InterPro" id="IPR020826">
    <property type="entry name" value="Transketolase_BS"/>
</dbReference>
<dbReference type="eggNOG" id="COG0021">
    <property type="taxonomic scope" value="Bacteria"/>
</dbReference>
<comment type="cofactor">
    <cofactor evidence="19">
        <name>Mg(2+)</name>
        <dbReference type="ChEBI" id="CHEBI:18420"/>
    </cofactor>
    <text evidence="19">Binds 1 Mg(2+) ion per subunit. Can also utilize other divalent metal cations, such as Ca(2+), Mn(2+) and Co(2+).</text>
</comment>
<dbReference type="GO" id="GO:0046872">
    <property type="term" value="F:metal ion binding"/>
    <property type="evidence" value="ECO:0007669"/>
    <property type="project" value="UniProtKB-KW"/>
</dbReference>
<feature type="binding site" evidence="17">
    <location>
        <position position="458"/>
    </location>
    <ligand>
        <name>substrate</name>
    </ligand>
</feature>
<comment type="function">
    <text evidence="4">Catalyzes the transfer of a two-carbon ketol group from a ketose donor to an aldose acceptor, via a covalent intermediate with the cofactor thiamine pyrophosphate.</text>
</comment>
<name>D3UH59_HELM1</name>
<dbReference type="PANTHER" id="PTHR43522">
    <property type="entry name" value="TRANSKETOLASE"/>
    <property type="match status" value="1"/>
</dbReference>
<evidence type="ECO:0000256" key="9">
    <source>
        <dbReference type="ARBA" id="ARBA00022679"/>
    </source>
</evidence>
<dbReference type="Gene3D" id="3.40.50.920">
    <property type="match status" value="1"/>
</dbReference>
<evidence type="ECO:0000313" key="23">
    <source>
        <dbReference type="Proteomes" id="UP000001522"/>
    </source>
</evidence>
<feature type="binding site" evidence="19">
    <location>
        <position position="156"/>
    </location>
    <ligand>
        <name>Mg(2+)</name>
        <dbReference type="ChEBI" id="CHEBI:18420"/>
    </ligand>
</feature>
<dbReference type="InterPro" id="IPR005475">
    <property type="entry name" value="Transketolase-like_Pyr-bd"/>
</dbReference>